<feature type="compositionally biased region" description="Basic residues" evidence="1">
    <location>
        <begin position="402"/>
        <end position="411"/>
    </location>
</feature>
<evidence type="ECO:0000256" key="1">
    <source>
        <dbReference type="SAM" id="MobiDB-lite"/>
    </source>
</evidence>
<accession>A0A2H3JG88</accession>
<protein>
    <submittedName>
        <fullName evidence="2">Uncharacterized protein</fullName>
    </submittedName>
</protein>
<feature type="compositionally biased region" description="Polar residues" evidence="1">
    <location>
        <begin position="347"/>
        <end position="363"/>
    </location>
</feature>
<feature type="compositionally biased region" description="Basic and acidic residues" evidence="1">
    <location>
        <begin position="420"/>
        <end position="440"/>
    </location>
</feature>
<feature type="compositionally biased region" description="Basic and acidic residues" evidence="1">
    <location>
        <begin position="459"/>
        <end position="476"/>
    </location>
</feature>
<sequence>MVFSLFSAPFIRKQAPPPSEPVTQPTSPPQPEPSTSSSVQESSTIAQTQLRTPSPSIESVSNPRDSKAKPISAVKEVSLAIEERVRRISISPSRAPAAVPAAQVAASTPIEPTVDSLTTHIRSIPPKTLHAYVLAQLPKAPEPVLSALATFCAELTPPPRLHCVRCHKDYVEIENDDRSCLVAHDDESAVVERVGRAAQRGGRPAGEPGSIYETTWGCCGKITEGDGDQGPPDGWCYEGKHTTDIKRARFRADSTPQDDKLTSCLRFNCHGIRDQLPRASTRKRRRSTMVKEPDSDEDASEGESDSGVDEIAGRPKAAAKGKGKGKGKAKAAGDEAMDVDAADPEVVSQSGSVRSSAKLPTTTPKRRGRPSKLKPLPDATPGESPADTKPFGGEPTAATSTAKRRGRKPKSKALVSDSDDSAKVREQSTARTTAGREKPVNTEGSTATVKSKMRGRKPKLADENSTKKDDAEEEGPRKRRKISA</sequence>
<evidence type="ECO:0000313" key="2">
    <source>
        <dbReference type="EMBL" id="PCH40921.1"/>
    </source>
</evidence>
<feature type="region of interest" description="Disordered" evidence="1">
    <location>
        <begin position="1"/>
        <end position="71"/>
    </location>
</feature>
<dbReference type="OMA" id="WGCCGKI"/>
<dbReference type="AlphaFoldDB" id="A0A2H3JG88"/>
<organism evidence="2 3">
    <name type="scientific">Wolfiporia cocos (strain MD-104)</name>
    <name type="common">Brown rot fungus</name>
    <dbReference type="NCBI Taxonomy" id="742152"/>
    <lineage>
        <taxon>Eukaryota</taxon>
        <taxon>Fungi</taxon>
        <taxon>Dikarya</taxon>
        <taxon>Basidiomycota</taxon>
        <taxon>Agaricomycotina</taxon>
        <taxon>Agaricomycetes</taxon>
        <taxon>Polyporales</taxon>
        <taxon>Phaeolaceae</taxon>
        <taxon>Wolfiporia</taxon>
    </lineage>
</organism>
<feature type="compositionally biased region" description="Pro residues" evidence="1">
    <location>
        <begin position="15"/>
        <end position="32"/>
    </location>
</feature>
<dbReference type="Proteomes" id="UP000218811">
    <property type="component" value="Unassembled WGS sequence"/>
</dbReference>
<feature type="region of interest" description="Disordered" evidence="1">
    <location>
        <begin position="276"/>
        <end position="484"/>
    </location>
</feature>
<keyword evidence="3" id="KW-1185">Reference proteome</keyword>
<feature type="compositionally biased region" description="Polar residues" evidence="1">
    <location>
        <begin position="44"/>
        <end position="63"/>
    </location>
</feature>
<feature type="compositionally biased region" description="Acidic residues" evidence="1">
    <location>
        <begin position="294"/>
        <end position="308"/>
    </location>
</feature>
<feature type="compositionally biased region" description="Basic residues" evidence="1">
    <location>
        <begin position="317"/>
        <end position="329"/>
    </location>
</feature>
<gene>
    <name evidence="2" type="ORF">WOLCODRAFT_88910</name>
</gene>
<feature type="compositionally biased region" description="Low complexity" evidence="1">
    <location>
        <begin position="33"/>
        <end position="43"/>
    </location>
</feature>
<reference evidence="2 3" key="1">
    <citation type="journal article" date="2012" name="Science">
        <title>The Paleozoic origin of enzymatic lignin decomposition reconstructed from 31 fungal genomes.</title>
        <authorList>
            <person name="Floudas D."/>
            <person name="Binder M."/>
            <person name="Riley R."/>
            <person name="Barry K."/>
            <person name="Blanchette R.A."/>
            <person name="Henrissat B."/>
            <person name="Martinez A.T."/>
            <person name="Otillar R."/>
            <person name="Spatafora J.W."/>
            <person name="Yadav J.S."/>
            <person name="Aerts A."/>
            <person name="Benoit I."/>
            <person name="Boyd A."/>
            <person name="Carlson A."/>
            <person name="Copeland A."/>
            <person name="Coutinho P.M."/>
            <person name="de Vries R.P."/>
            <person name="Ferreira P."/>
            <person name="Findley K."/>
            <person name="Foster B."/>
            <person name="Gaskell J."/>
            <person name="Glotzer D."/>
            <person name="Gorecki P."/>
            <person name="Heitman J."/>
            <person name="Hesse C."/>
            <person name="Hori C."/>
            <person name="Igarashi K."/>
            <person name="Jurgens J.A."/>
            <person name="Kallen N."/>
            <person name="Kersten P."/>
            <person name="Kohler A."/>
            <person name="Kuees U."/>
            <person name="Kumar T.K.A."/>
            <person name="Kuo A."/>
            <person name="LaButti K."/>
            <person name="Larrondo L.F."/>
            <person name="Lindquist E."/>
            <person name="Ling A."/>
            <person name="Lombard V."/>
            <person name="Lucas S."/>
            <person name="Lundell T."/>
            <person name="Martin R."/>
            <person name="McLaughlin D.J."/>
            <person name="Morgenstern I."/>
            <person name="Morin E."/>
            <person name="Murat C."/>
            <person name="Nagy L.G."/>
            <person name="Nolan M."/>
            <person name="Ohm R.A."/>
            <person name="Patyshakuliyeva A."/>
            <person name="Rokas A."/>
            <person name="Ruiz-Duenas F.J."/>
            <person name="Sabat G."/>
            <person name="Salamov A."/>
            <person name="Samejima M."/>
            <person name="Schmutz J."/>
            <person name="Slot J.C."/>
            <person name="St John F."/>
            <person name="Stenlid J."/>
            <person name="Sun H."/>
            <person name="Sun S."/>
            <person name="Syed K."/>
            <person name="Tsang A."/>
            <person name="Wiebenga A."/>
            <person name="Young D."/>
            <person name="Pisabarro A."/>
            <person name="Eastwood D.C."/>
            <person name="Martin F."/>
            <person name="Cullen D."/>
            <person name="Grigoriev I.V."/>
            <person name="Hibbett D.S."/>
        </authorList>
    </citation>
    <scope>NUCLEOTIDE SEQUENCE [LARGE SCALE GENOMIC DNA]</scope>
    <source>
        <strain evidence="2 3">MD-104</strain>
    </source>
</reference>
<name>A0A2H3JG88_WOLCO</name>
<dbReference type="OrthoDB" id="3245731at2759"/>
<evidence type="ECO:0000313" key="3">
    <source>
        <dbReference type="Proteomes" id="UP000218811"/>
    </source>
</evidence>
<proteinExistence type="predicted"/>
<dbReference type="EMBL" id="KB468113">
    <property type="protein sequence ID" value="PCH40921.1"/>
    <property type="molecule type" value="Genomic_DNA"/>
</dbReference>